<feature type="transmembrane region" description="Helical" evidence="1">
    <location>
        <begin position="143"/>
        <end position="162"/>
    </location>
</feature>
<feature type="transmembrane region" description="Helical" evidence="1">
    <location>
        <begin position="241"/>
        <end position="263"/>
    </location>
</feature>
<dbReference type="AlphaFoldDB" id="A0A6G9H155"/>
<dbReference type="GO" id="GO:0004222">
    <property type="term" value="F:metalloendopeptidase activity"/>
    <property type="evidence" value="ECO:0007669"/>
    <property type="project" value="InterPro"/>
</dbReference>
<sequence>MRLTLNRLPAEAAPAPLPECPRLAPDVRVHEPIEDGAPWLVQSGVQRYLRVSAGMARLLSLADGTRNSADMAKELGDPWTAELVGEGLLRAQRTQLLEDPDQKPRGDRRLTFVPPLTVQLTLVRPERMLNRFRPLTARVANRGWAVFAAALAVSGVLCLVGQADATWSVLSEPISAPMLIALLVVTYCGTMLHELAHGLVLSHYGGRPSRMGFMLFYLTPAFFCDVTDGWRLPKNRQRVRVALAGIATQTLIAGLAGVGSVVVAASGGSHALRDFLLLLTVTNYVSGLFNAIPFIKLDGYLALMSHLDTSHLRDRSMTDARRLVAKVLFGGRYERALPGVDWAPLFGLACILFPLYVVSMAFTLWGSVLENTGLVGAVAVSVAVGYLMLRVYAGARRLGAEARTAGAPRWRRVTVSVLVTAGLAAVLWGVTVPYTVTGGFVAERGRTVFVATGTTDRSALEPGAEVRLLSGGVVLQKQLGTATVTSPDFADLSAPLSALVPVKGLDSVRVPASGITLDGARPAPGTTGQAVVDAGDRRLGDWLYLKYLAPFWR</sequence>
<feature type="transmembrane region" description="Helical" evidence="1">
    <location>
        <begin position="374"/>
        <end position="393"/>
    </location>
</feature>
<keyword evidence="1" id="KW-0472">Membrane</keyword>
<organism evidence="2 3">
    <name type="scientific">Streptomyces liangshanensis</name>
    <dbReference type="NCBI Taxonomy" id="2717324"/>
    <lineage>
        <taxon>Bacteria</taxon>
        <taxon>Bacillati</taxon>
        <taxon>Actinomycetota</taxon>
        <taxon>Actinomycetes</taxon>
        <taxon>Kitasatosporales</taxon>
        <taxon>Streptomycetaceae</taxon>
        <taxon>Streptomyces</taxon>
    </lineage>
</organism>
<evidence type="ECO:0000313" key="3">
    <source>
        <dbReference type="Proteomes" id="UP000501179"/>
    </source>
</evidence>
<dbReference type="GO" id="GO:0005737">
    <property type="term" value="C:cytoplasm"/>
    <property type="evidence" value="ECO:0007669"/>
    <property type="project" value="TreeGrafter"/>
</dbReference>
<evidence type="ECO:0000256" key="1">
    <source>
        <dbReference type="SAM" id="Phobius"/>
    </source>
</evidence>
<evidence type="ECO:0008006" key="4">
    <source>
        <dbReference type="Google" id="ProtNLM"/>
    </source>
</evidence>
<dbReference type="KEGG" id="slia:HA039_17865"/>
<dbReference type="EMBL" id="CP050177">
    <property type="protein sequence ID" value="QIQ03941.1"/>
    <property type="molecule type" value="Genomic_DNA"/>
</dbReference>
<dbReference type="GO" id="GO:0016020">
    <property type="term" value="C:membrane"/>
    <property type="evidence" value="ECO:0007669"/>
    <property type="project" value="InterPro"/>
</dbReference>
<proteinExistence type="predicted"/>
<feature type="transmembrane region" description="Helical" evidence="1">
    <location>
        <begin position="275"/>
        <end position="295"/>
    </location>
</feature>
<dbReference type="PANTHER" id="PTHR13325:SF3">
    <property type="entry name" value="MEMBRANE-BOUND TRANSCRIPTION FACTOR SITE-2 PROTEASE"/>
    <property type="match status" value="1"/>
</dbReference>
<protein>
    <recommendedName>
        <fullName evidence="4">Peptide zinc metalloprotease protein</fullName>
    </recommendedName>
</protein>
<keyword evidence="1" id="KW-1133">Transmembrane helix</keyword>
<gene>
    <name evidence="2" type="ORF">HA039_17865</name>
</gene>
<dbReference type="Proteomes" id="UP000501179">
    <property type="component" value="Chromosome"/>
</dbReference>
<feature type="transmembrane region" description="Helical" evidence="1">
    <location>
        <begin position="174"/>
        <end position="201"/>
    </location>
</feature>
<keyword evidence="1" id="KW-0812">Transmembrane</keyword>
<evidence type="ECO:0000313" key="2">
    <source>
        <dbReference type="EMBL" id="QIQ03941.1"/>
    </source>
</evidence>
<dbReference type="NCBIfam" id="NF041824">
    <property type="entry name" value="daptide_HExxH"/>
    <property type="match status" value="1"/>
</dbReference>
<feature type="transmembrane region" description="Helical" evidence="1">
    <location>
        <begin position="342"/>
        <end position="368"/>
    </location>
</feature>
<dbReference type="PANTHER" id="PTHR13325">
    <property type="entry name" value="PROTEASE M50 MEMBRANE-BOUND TRANSCRIPTION FACTOR SITE 2 PROTEASE"/>
    <property type="match status" value="1"/>
</dbReference>
<accession>A0A6G9H155</accession>
<keyword evidence="3" id="KW-1185">Reference proteome</keyword>
<dbReference type="RefSeq" id="WP_167030764.1">
    <property type="nucleotide sequence ID" value="NZ_CP050177.1"/>
</dbReference>
<name>A0A6G9H155_9ACTN</name>
<dbReference type="InterPro" id="IPR001193">
    <property type="entry name" value="MBTPS2"/>
</dbReference>
<dbReference type="GO" id="GO:0031293">
    <property type="term" value="P:membrane protein intracellular domain proteolysis"/>
    <property type="evidence" value="ECO:0007669"/>
    <property type="project" value="TreeGrafter"/>
</dbReference>
<dbReference type="InterPro" id="IPR049694">
    <property type="entry name" value="Daptide_HExxH"/>
</dbReference>
<feature type="transmembrane region" description="Helical" evidence="1">
    <location>
        <begin position="413"/>
        <end position="436"/>
    </location>
</feature>
<reference evidence="2 3" key="1">
    <citation type="submission" date="2020-03" db="EMBL/GenBank/DDBJ databases">
        <title>A novel species.</title>
        <authorList>
            <person name="Gao J."/>
        </authorList>
    </citation>
    <scope>NUCLEOTIDE SEQUENCE [LARGE SCALE GENOMIC DNA]</scope>
    <source>
        <strain evidence="2 3">QMT-12</strain>
    </source>
</reference>